<sequence>MSNDPMAAVLQYVAAFNRGDAKAMAATCADPMQILDGMSPHVWQGPTAGEDWWGEVLAEAEHVGASGYHIVLDAPRHVDVTGEYAYVVAPASMTFTLRGEQVTQTGSVFTVALRKIGAEWRLTAWAWAKGGRPARSEAAPAEE</sequence>
<accession>A0ABW8A8Q5</accession>
<proteinExistence type="predicted"/>
<comment type="caution">
    <text evidence="2">The sequence shown here is derived from an EMBL/GenBank/DDBJ whole genome shotgun (WGS) entry which is preliminary data.</text>
</comment>
<feature type="domain" description="SnoaL-like" evidence="1">
    <location>
        <begin position="7"/>
        <end position="123"/>
    </location>
</feature>
<evidence type="ECO:0000259" key="1">
    <source>
        <dbReference type="Pfam" id="PF13474"/>
    </source>
</evidence>
<dbReference type="Proteomes" id="UP001612928">
    <property type="component" value="Unassembled WGS sequence"/>
</dbReference>
<dbReference type="RefSeq" id="WP_397023250.1">
    <property type="nucleotide sequence ID" value="NZ_JBITMB010000005.1"/>
</dbReference>
<dbReference type="InterPro" id="IPR037401">
    <property type="entry name" value="SnoaL-like"/>
</dbReference>
<gene>
    <name evidence="2" type="ORF">ACIBP5_24610</name>
</gene>
<dbReference type="EMBL" id="JBITMB010000005">
    <property type="protein sequence ID" value="MFI7443165.1"/>
    <property type="molecule type" value="Genomic_DNA"/>
</dbReference>
<organism evidence="2 3">
    <name type="scientific">Nonomuraea indica</name>
    <dbReference type="NCBI Taxonomy" id="1581193"/>
    <lineage>
        <taxon>Bacteria</taxon>
        <taxon>Bacillati</taxon>
        <taxon>Actinomycetota</taxon>
        <taxon>Actinomycetes</taxon>
        <taxon>Streptosporangiales</taxon>
        <taxon>Streptosporangiaceae</taxon>
        <taxon>Nonomuraea</taxon>
    </lineage>
</organism>
<dbReference type="Gene3D" id="3.10.450.50">
    <property type="match status" value="1"/>
</dbReference>
<keyword evidence="3" id="KW-1185">Reference proteome</keyword>
<dbReference type="Pfam" id="PF13474">
    <property type="entry name" value="SnoaL_3"/>
    <property type="match status" value="1"/>
</dbReference>
<dbReference type="InterPro" id="IPR032710">
    <property type="entry name" value="NTF2-like_dom_sf"/>
</dbReference>
<evidence type="ECO:0000313" key="3">
    <source>
        <dbReference type="Proteomes" id="UP001612928"/>
    </source>
</evidence>
<reference evidence="2 3" key="1">
    <citation type="submission" date="2024-10" db="EMBL/GenBank/DDBJ databases">
        <title>The Natural Products Discovery Center: Release of the First 8490 Sequenced Strains for Exploring Actinobacteria Biosynthetic Diversity.</title>
        <authorList>
            <person name="Kalkreuter E."/>
            <person name="Kautsar S.A."/>
            <person name="Yang D."/>
            <person name="Bader C.D."/>
            <person name="Teijaro C.N."/>
            <person name="Fluegel L."/>
            <person name="Davis C.M."/>
            <person name="Simpson J.R."/>
            <person name="Lauterbach L."/>
            <person name="Steele A.D."/>
            <person name="Gui C."/>
            <person name="Meng S."/>
            <person name="Li G."/>
            <person name="Viehrig K."/>
            <person name="Ye F."/>
            <person name="Su P."/>
            <person name="Kiefer A.F."/>
            <person name="Nichols A."/>
            <person name="Cepeda A.J."/>
            <person name="Yan W."/>
            <person name="Fan B."/>
            <person name="Jiang Y."/>
            <person name="Adhikari A."/>
            <person name="Zheng C.-J."/>
            <person name="Schuster L."/>
            <person name="Cowan T.M."/>
            <person name="Smanski M.J."/>
            <person name="Chevrette M.G."/>
            <person name="De Carvalho L.P.S."/>
            <person name="Shen B."/>
        </authorList>
    </citation>
    <scope>NUCLEOTIDE SEQUENCE [LARGE SCALE GENOMIC DNA]</scope>
    <source>
        <strain evidence="2 3">NPDC049503</strain>
    </source>
</reference>
<evidence type="ECO:0000313" key="2">
    <source>
        <dbReference type="EMBL" id="MFI7443165.1"/>
    </source>
</evidence>
<name>A0ABW8A8Q5_9ACTN</name>
<dbReference type="SUPFAM" id="SSF54427">
    <property type="entry name" value="NTF2-like"/>
    <property type="match status" value="1"/>
</dbReference>
<protein>
    <submittedName>
        <fullName evidence="2">YybH family protein</fullName>
    </submittedName>
</protein>